<dbReference type="SUPFAM" id="SSF52317">
    <property type="entry name" value="Class I glutamine amidotransferase-like"/>
    <property type="match status" value="1"/>
</dbReference>
<name>A0A073K126_9BACI</name>
<dbReference type="PANTHER" id="PTHR43418">
    <property type="entry name" value="MULTIFUNCTIONAL TRYPTOPHAN BIOSYNTHESIS PROTEIN-RELATED"/>
    <property type="match status" value="1"/>
</dbReference>
<proteinExistence type="predicted"/>
<dbReference type="OrthoDB" id="9804328at2"/>
<dbReference type="EMBL" id="JOTN01000004">
    <property type="protein sequence ID" value="KEK20261.1"/>
    <property type="molecule type" value="Genomic_DNA"/>
</dbReference>
<dbReference type="Pfam" id="PF00117">
    <property type="entry name" value="GATase"/>
    <property type="match status" value="1"/>
</dbReference>
<dbReference type="InterPro" id="IPR006221">
    <property type="entry name" value="TrpG/PapA_dom"/>
</dbReference>
<dbReference type="NCBIfam" id="TIGR00566">
    <property type="entry name" value="trpG_papA"/>
    <property type="match status" value="1"/>
</dbReference>
<dbReference type="RefSeq" id="WP_034637634.1">
    <property type="nucleotide sequence ID" value="NZ_CBCSJC010000003.1"/>
</dbReference>
<dbReference type="PRINTS" id="PR00097">
    <property type="entry name" value="ANTSNTHASEII"/>
</dbReference>
<comment type="caution">
    <text evidence="3">The sequence shown here is derived from an EMBL/GenBank/DDBJ whole genome shotgun (WGS) entry which is preliminary data.</text>
</comment>
<dbReference type="Proteomes" id="UP000027822">
    <property type="component" value="Unassembled WGS sequence"/>
</dbReference>
<evidence type="ECO:0000313" key="4">
    <source>
        <dbReference type="Proteomes" id="UP000027822"/>
    </source>
</evidence>
<dbReference type="PROSITE" id="PS51273">
    <property type="entry name" value="GATASE_TYPE_1"/>
    <property type="match status" value="1"/>
</dbReference>
<dbReference type="PRINTS" id="PR00096">
    <property type="entry name" value="GATASE"/>
</dbReference>
<dbReference type="InterPro" id="IPR017926">
    <property type="entry name" value="GATASE"/>
</dbReference>
<sequence length="195" mass="21701">MIVLIDNYDSFTYNLYQLLAAHKEQIVVLRNDEVTIQQLEEMKPKAIVLSPGPGKPEDAGICVDVVKHFYNRVPILGVCLGHQAIVTAFGGKVVRAEKVKHGKTSLIKHNGTAMFSYARQPLSVMRYHSLVAERSTLPACFDVLATAMDDGEIMAVRHNYYPLFGLQFHPESIATEEGAKLIEAFLSDVKEGERV</sequence>
<accession>A0A073K126</accession>
<dbReference type="InterPro" id="IPR029062">
    <property type="entry name" value="Class_I_gatase-like"/>
</dbReference>
<dbReference type="GO" id="GO:0000162">
    <property type="term" value="P:L-tryptophan biosynthetic process"/>
    <property type="evidence" value="ECO:0007669"/>
    <property type="project" value="TreeGrafter"/>
</dbReference>
<gene>
    <name evidence="3" type="ORF">BAMA_17640</name>
</gene>
<dbReference type="PRINTS" id="PR00099">
    <property type="entry name" value="CPSGATASE"/>
</dbReference>
<dbReference type="eggNOG" id="COG0512">
    <property type="taxonomic scope" value="Bacteria"/>
</dbReference>
<keyword evidence="4" id="KW-1185">Reference proteome</keyword>
<feature type="domain" description="Glutamine amidotransferase" evidence="2">
    <location>
        <begin position="3"/>
        <end position="187"/>
    </location>
</feature>
<dbReference type="STRING" id="574376.BAMA_17640"/>
<evidence type="ECO:0000259" key="2">
    <source>
        <dbReference type="Pfam" id="PF00117"/>
    </source>
</evidence>
<keyword evidence="1" id="KW-0315">Glutamine amidotransferase</keyword>
<dbReference type="Gene3D" id="3.40.50.880">
    <property type="match status" value="1"/>
</dbReference>
<reference evidence="3 4" key="1">
    <citation type="submission" date="2014-06" db="EMBL/GenBank/DDBJ databases">
        <title>Draft genome sequence of Bacillus manliponensis JCM 15802 (MCCC 1A00708).</title>
        <authorList>
            <person name="Lai Q."/>
            <person name="Liu Y."/>
            <person name="Shao Z."/>
        </authorList>
    </citation>
    <scope>NUCLEOTIDE SEQUENCE [LARGE SCALE GENOMIC DNA]</scope>
    <source>
        <strain evidence="3 4">JCM 15802</strain>
    </source>
</reference>
<evidence type="ECO:0000256" key="1">
    <source>
        <dbReference type="ARBA" id="ARBA00022962"/>
    </source>
</evidence>
<dbReference type="GO" id="GO:0004049">
    <property type="term" value="F:anthranilate synthase activity"/>
    <property type="evidence" value="ECO:0007669"/>
    <property type="project" value="TreeGrafter"/>
</dbReference>
<dbReference type="InterPro" id="IPR050472">
    <property type="entry name" value="Anth_synth/Amidotransfase"/>
</dbReference>
<dbReference type="FunFam" id="3.40.50.880:FF:000003">
    <property type="entry name" value="Anthranilate synthase component II"/>
    <property type="match status" value="1"/>
</dbReference>
<dbReference type="GO" id="GO:0005829">
    <property type="term" value="C:cytosol"/>
    <property type="evidence" value="ECO:0007669"/>
    <property type="project" value="TreeGrafter"/>
</dbReference>
<evidence type="ECO:0000313" key="3">
    <source>
        <dbReference type="EMBL" id="KEK20261.1"/>
    </source>
</evidence>
<organism evidence="3 4">
    <name type="scientific">Bacillus manliponensis</name>
    <dbReference type="NCBI Taxonomy" id="574376"/>
    <lineage>
        <taxon>Bacteria</taxon>
        <taxon>Bacillati</taxon>
        <taxon>Bacillota</taxon>
        <taxon>Bacilli</taxon>
        <taxon>Bacillales</taxon>
        <taxon>Bacillaceae</taxon>
        <taxon>Bacillus</taxon>
        <taxon>Bacillus cereus group</taxon>
    </lineage>
</organism>
<protein>
    <submittedName>
        <fullName evidence="3">Anthranilate synthase</fullName>
    </submittedName>
</protein>
<dbReference type="AlphaFoldDB" id="A0A073K126"/>
<dbReference type="PANTHER" id="PTHR43418:SF4">
    <property type="entry name" value="MULTIFUNCTIONAL TRYPTOPHAN BIOSYNTHESIS PROTEIN"/>
    <property type="match status" value="1"/>
</dbReference>
<dbReference type="CDD" id="cd01743">
    <property type="entry name" value="GATase1_Anthranilate_Synthase"/>
    <property type="match status" value="1"/>
</dbReference>